<accession>A0A0X3NFP3</accession>
<gene>
    <name evidence="3" type="primary">LRC57</name>
    <name evidence="3" type="ORF">TR119450</name>
</gene>
<dbReference type="InterPro" id="IPR001611">
    <property type="entry name" value="Leu-rich_rpt"/>
</dbReference>
<name>A0A0X3NFP3_SCHSO</name>
<dbReference type="Gene3D" id="3.80.10.10">
    <property type="entry name" value="Ribonuclease Inhibitor"/>
    <property type="match status" value="2"/>
</dbReference>
<dbReference type="SMART" id="SM00369">
    <property type="entry name" value="LRR_TYP"/>
    <property type="match status" value="4"/>
</dbReference>
<dbReference type="PANTHER" id="PTHR48051">
    <property type="match status" value="1"/>
</dbReference>
<proteinExistence type="predicted"/>
<reference evidence="3" key="1">
    <citation type="submission" date="2016-01" db="EMBL/GenBank/DDBJ databases">
        <title>Reference transcriptome for the parasite Schistocephalus solidus: insights into the molecular evolution of parasitism.</title>
        <authorList>
            <person name="Hebert F.O."/>
            <person name="Grambauer S."/>
            <person name="Barber I."/>
            <person name="Landry C.R."/>
            <person name="Aubin-Horth N."/>
        </authorList>
    </citation>
    <scope>NUCLEOTIDE SEQUENCE</scope>
</reference>
<dbReference type="InterPro" id="IPR032675">
    <property type="entry name" value="LRR_dom_sf"/>
</dbReference>
<dbReference type="SUPFAM" id="SSF52058">
    <property type="entry name" value="L domain-like"/>
    <property type="match status" value="1"/>
</dbReference>
<dbReference type="InterPro" id="IPR003591">
    <property type="entry name" value="Leu-rich_rpt_typical-subtyp"/>
</dbReference>
<keyword evidence="2" id="KW-0677">Repeat</keyword>
<dbReference type="AlphaFoldDB" id="A0A0X3NFP3"/>
<dbReference type="Pfam" id="PF00560">
    <property type="entry name" value="LRR_1"/>
    <property type="match status" value="1"/>
</dbReference>
<dbReference type="EMBL" id="GEEE01024404">
    <property type="protein sequence ID" value="JAP38821.1"/>
    <property type="molecule type" value="Transcribed_RNA"/>
</dbReference>
<dbReference type="Pfam" id="PF13855">
    <property type="entry name" value="LRR_8"/>
    <property type="match status" value="1"/>
</dbReference>
<dbReference type="PANTHER" id="PTHR48051:SF54">
    <property type="entry name" value="LEUCINE-RICH REPEAT-CONTAINING PROTEIN"/>
    <property type="match status" value="1"/>
</dbReference>
<sequence length="243" mass="27091">MGNDVKSRLDNANRTGSLQFSGLKLTKIPDEVKKVATLRIMDLSSNKIRTVDTWIGLLQNIKLLNLSENRLSYLPVEVTRLTKLETLLVSKNTLRTLTPPSSISNFSALTSLRTVDLSCNCLVDFPVELCTSTIPLDHLNLSNNQISVIPTCVEALQTIELNLNENKVDTISESISRCPRLKVLRLAHNAITIQAFPMSILENSTVSLLALEDNPLQIKALQELPAYSKYMERYTATKRKAVP</sequence>
<organism evidence="3">
    <name type="scientific">Schistocephalus solidus</name>
    <name type="common">Tapeworm</name>
    <dbReference type="NCBI Taxonomy" id="70667"/>
    <lineage>
        <taxon>Eukaryota</taxon>
        <taxon>Metazoa</taxon>
        <taxon>Spiralia</taxon>
        <taxon>Lophotrochozoa</taxon>
        <taxon>Platyhelminthes</taxon>
        <taxon>Cestoda</taxon>
        <taxon>Eucestoda</taxon>
        <taxon>Diphyllobothriidea</taxon>
        <taxon>Diphyllobothriidae</taxon>
        <taxon>Schistocephalus</taxon>
    </lineage>
</organism>
<evidence type="ECO:0000256" key="1">
    <source>
        <dbReference type="ARBA" id="ARBA00022614"/>
    </source>
</evidence>
<evidence type="ECO:0000256" key="2">
    <source>
        <dbReference type="ARBA" id="ARBA00022737"/>
    </source>
</evidence>
<keyword evidence="1" id="KW-0433">Leucine-rich repeat</keyword>
<dbReference type="InterPro" id="IPR050216">
    <property type="entry name" value="LRR_domain-containing"/>
</dbReference>
<dbReference type="PROSITE" id="PS51450">
    <property type="entry name" value="LRR"/>
    <property type="match status" value="1"/>
</dbReference>
<evidence type="ECO:0000313" key="3">
    <source>
        <dbReference type="EMBL" id="JAP38821.1"/>
    </source>
</evidence>
<protein>
    <submittedName>
        <fullName evidence="3">Leucine-rich repeat-containing protein 57</fullName>
    </submittedName>
</protein>
<dbReference type="GO" id="GO:0005737">
    <property type="term" value="C:cytoplasm"/>
    <property type="evidence" value="ECO:0007669"/>
    <property type="project" value="TreeGrafter"/>
</dbReference>